<reference evidence="1" key="1">
    <citation type="submission" date="2020-04" db="EMBL/GenBank/DDBJ databases">
        <authorList>
            <person name="Chiriac C."/>
            <person name="Salcher M."/>
            <person name="Ghai R."/>
            <person name="Kavagutti S V."/>
        </authorList>
    </citation>
    <scope>NUCLEOTIDE SEQUENCE</scope>
</reference>
<evidence type="ECO:0000313" key="1">
    <source>
        <dbReference type="EMBL" id="CAB4144363.1"/>
    </source>
</evidence>
<proteinExistence type="predicted"/>
<organism evidence="1">
    <name type="scientific">uncultured Caudovirales phage</name>
    <dbReference type="NCBI Taxonomy" id="2100421"/>
    <lineage>
        <taxon>Viruses</taxon>
        <taxon>Duplodnaviria</taxon>
        <taxon>Heunggongvirae</taxon>
        <taxon>Uroviricota</taxon>
        <taxon>Caudoviricetes</taxon>
        <taxon>Peduoviridae</taxon>
        <taxon>Maltschvirus</taxon>
        <taxon>Maltschvirus maltsch</taxon>
    </lineage>
</organism>
<sequence>MVGGGIPSELTDKETASYALMKARKQALKQLSVFADRKTISDFDTNVPLNPLEQDKLEKEAASGLILPKEKKKIV</sequence>
<accession>A0A6J5MGB6</accession>
<gene>
    <name evidence="1" type="ORF">UFOVP457_40</name>
</gene>
<name>A0A6J5MGB6_9CAUD</name>
<protein>
    <submittedName>
        <fullName evidence="1">Uncharacterized protein</fullName>
    </submittedName>
</protein>
<dbReference type="EMBL" id="LR796435">
    <property type="protein sequence ID" value="CAB4144363.1"/>
    <property type="molecule type" value="Genomic_DNA"/>
</dbReference>